<evidence type="ECO:0000313" key="3">
    <source>
        <dbReference type="Proteomes" id="UP000176741"/>
    </source>
</evidence>
<organism evidence="2 3">
    <name type="scientific">Candidatus Woesebacteria bacterium RIFCSPHIGHO2_01_FULL_38_26b</name>
    <dbReference type="NCBI Taxonomy" id="1802491"/>
    <lineage>
        <taxon>Bacteria</taxon>
        <taxon>Candidatus Woeseibacteriota</taxon>
    </lineage>
</organism>
<comment type="caution">
    <text evidence="2">The sequence shown here is derived from an EMBL/GenBank/DDBJ whole genome shotgun (WGS) entry which is preliminary data.</text>
</comment>
<dbReference type="Gene3D" id="3.90.550.10">
    <property type="entry name" value="Spore Coat Polysaccharide Biosynthesis Protein SpsA, Chain A"/>
    <property type="match status" value="1"/>
</dbReference>
<proteinExistence type="predicted"/>
<dbReference type="EMBL" id="MGGD01000031">
    <property type="protein sequence ID" value="OGM20581.1"/>
    <property type="molecule type" value="Genomic_DNA"/>
</dbReference>
<feature type="domain" description="Glycosyltransferase 2-like" evidence="1">
    <location>
        <begin position="9"/>
        <end position="144"/>
    </location>
</feature>
<gene>
    <name evidence="2" type="ORF">A2771_00940</name>
</gene>
<dbReference type="PANTHER" id="PTHR43630">
    <property type="entry name" value="POLY-BETA-1,6-N-ACETYL-D-GLUCOSAMINE SYNTHASE"/>
    <property type="match status" value="1"/>
</dbReference>
<evidence type="ECO:0000259" key="1">
    <source>
        <dbReference type="Pfam" id="PF00535"/>
    </source>
</evidence>
<sequence>MKIWAHTLVKNEERYLWFAVMSIIEYVDKILIWDTGSTDRTLQIIKEIKKIYPDKVEVKEWGDVNSNQITVLRQKMLTTTKADWFIVVDGDEVWWEDKIKTYRKIIEEKNKTLKLIVSGYYNLVGDIFHYQDENAGKYKIGKLKGHLNIRATSLSIPGLKFKNSYPLEGLYDHKSNLIQTDLTNKSLFVKKSYLHFTHLPRSLKTDEDALGGKNKRKYELGREFPYNFYYPEVLFKKRPSYVPCPWTVRDIKYSINAAFQTPFKYLKRKYS</sequence>
<dbReference type="AlphaFoldDB" id="A0A1F7XZW3"/>
<dbReference type="Proteomes" id="UP000176741">
    <property type="component" value="Unassembled WGS sequence"/>
</dbReference>
<dbReference type="InterPro" id="IPR029044">
    <property type="entry name" value="Nucleotide-diphossugar_trans"/>
</dbReference>
<evidence type="ECO:0000313" key="2">
    <source>
        <dbReference type="EMBL" id="OGM20581.1"/>
    </source>
</evidence>
<protein>
    <recommendedName>
        <fullName evidence="1">Glycosyltransferase 2-like domain-containing protein</fullName>
    </recommendedName>
</protein>
<dbReference type="Pfam" id="PF00535">
    <property type="entry name" value="Glycos_transf_2"/>
    <property type="match status" value="1"/>
</dbReference>
<name>A0A1F7XZW3_9BACT</name>
<reference evidence="2 3" key="1">
    <citation type="journal article" date="2016" name="Nat. Commun.">
        <title>Thousands of microbial genomes shed light on interconnected biogeochemical processes in an aquifer system.</title>
        <authorList>
            <person name="Anantharaman K."/>
            <person name="Brown C.T."/>
            <person name="Hug L.A."/>
            <person name="Sharon I."/>
            <person name="Castelle C.J."/>
            <person name="Probst A.J."/>
            <person name="Thomas B.C."/>
            <person name="Singh A."/>
            <person name="Wilkins M.J."/>
            <person name="Karaoz U."/>
            <person name="Brodie E.L."/>
            <person name="Williams K.H."/>
            <person name="Hubbard S.S."/>
            <person name="Banfield J.F."/>
        </authorList>
    </citation>
    <scope>NUCLEOTIDE SEQUENCE [LARGE SCALE GENOMIC DNA]</scope>
</reference>
<accession>A0A1F7XZW3</accession>
<dbReference type="InterPro" id="IPR001173">
    <property type="entry name" value="Glyco_trans_2-like"/>
</dbReference>
<dbReference type="PANTHER" id="PTHR43630:SF2">
    <property type="entry name" value="GLYCOSYLTRANSFERASE"/>
    <property type="match status" value="1"/>
</dbReference>
<dbReference type="SUPFAM" id="SSF53448">
    <property type="entry name" value="Nucleotide-diphospho-sugar transferases"/>
    <property type="match status" value="1"/>
</dbReference>